<proteinExistence type="predicted"/>
<name>A0A2T4UA57_9BACI</name>
<comment type="caution">
    <text evidence="2">The sequence shown here is derived from an EMBL/GenBank/DDBJ whole genome shotgun (WGS) entry which is preliminary data.</text>
</comment>
<organism evidence="2 3">
    <name type="scientific">Alkalicoccus saliphilus</name>
    <dbReference type="NCBI Taxonomy" id="200989"/>
    <lineage>
        <taxon>Bacteria</taxon>
        <taxon>Bacillati</taxon>
        <taxon>Bacillota</taxon>
        <taxon>Bacilli</taxon>
        <taxon>Bacillales</taxon>
        <taxon>Bacillaceae</taxon>
        <taxon>Alkalicoccus</taxon>
    </lineage>
</organism>
<keyword evidence="3" id="KW-1185">Reference proteome</keyword>
<sequence>MGRFMGFLFILAALAGCGDDEEWAEAERESAEAEKEFIENYFTAWEESLEYQNFSMVEPYFVINTHGYHTERRHHQQLVSSRKMEEIGTVNEITPQENQYGDERMKVEAEFSIQERGEISSETRTRYFYLMQDNDDWKVDAIGREDS</sequence>
<dbReference type="EMBL" id="PZJJ01000002">
    <property type="protein sequence ID" value="PTL40270.1"/>
    <property type="molecule type" value="Genomic_DNA"/>
</dbReference>
<gene>
    <name evidence="2" type="ORF">C6Y45_02505</name>
</gene>
<evidence type="ECO:0000259" key="1">
    <source>
        <dbReference type="Pfam" id="PF22819"/>
    </source>
</evidence>
<dbReference type="RefSeq" id="WP_107583448.1">
    <property type="nucleotide sequence ID" value="NZ_PZJJ01000002.1"/>
</dbReference>
<dbReference type="Proteomes" id="UP000240509">
    <property type="component" value="Unassembled WGS sequence"/>
</dbReference>
<protein>
    <recommendedName>
        <fullName evidence="1">TcaA protein NTF2-like domain-containing protein</fullName>
    </recommendedName>
</protein>
<dbReference type="AlphaFoldDB" id="A0A2T4UA57"/>
<evidence type="ECO:0000313" key="3">
    <source>
        <dbReference type="Proteomes" id="UP000240509"/>
    </source>
</evidence>
<dbReference type="OrthoDB" id="2885721at2"/>
<reference evidence="2 3" key="1">
    <citation type="submission" date="2018-03" db="EMBL/GenBank/DDBJ databases">
        <title>Alkalicoccus saliphilus sp. nov., isolated from a mineral pool.</title>
        <authorList>
            <person name="Zhao B."/>
        </authorList>
    </citation>
    <scope>NUCLEOTIDE SEQUENCE [LARGE SCALE GENOMIC DNA]</scope>
    <source>
        <strain evidence="2 3">6AG</strain>
    </source>
</reference>
<dbReference type="PROSITE" id="PS51257">
    <property type="entry name" value="PROKAR_LIPOPROTEIN"/>
    <property type="match status" value="1"/>
</dbReference>
<accession>A0A2T4UA57</accession>
<evidence type="ECO:0000313" key="2">
    <source>
        <dbReference type="EMBL" id="PTL40270.1"/>
    </source>
</evidence>
<dbReference type="Pfam" id="PF22819">
    <property type="entry name" value="TcaA_5th"/>
    <property type="match status" value="1"/>
</dbReference>
<feature type="domain" description="TcaA protein NTF2-like" evidence="1">
    <location>
        <begin position="34"/>
        <end position="142"/>
    </location>
</feature>
<dbReference type="InterPro" id="IPR054528">
    <property type="entry name" value="TcaA_5th"/>
</dbReference>